<reference evidence="2 3" key="1">
    <citation type="submission" date="2021-04" db="EMBL/GenBank/DDBJ databases">
        <authorList>
            <person name="Bliznina A."/>
        </authorList>
    </citation>
    <scope>NUCLEOTIDE SEQUENCE [LARGE SCALE GENOMIC DNA]</scope>
</reference>
<dbReference type="EMBL" id="OU015568">
    <property type="protein sequence ID" value="CAG5089382.1"/>
    <property type="molecule type" value="Genomic_DNA"/>
</dbReference>
<name>A0ABN7S3H9_OIKDI</name>
<evidence type="ECO:0000256" key="1">
    <source>
        <dbReference type="SAM" id="Coils"/>
    </source>
</evidence>
<evidence type="ECO:0000313" key="3">
    <source>
        <dbReference type="Proteomes" id="UP001158576"/>
    </source>
</evidence>
<keyword evidence="1" id="KW-0175">Coiled coil</keyword>
<protein>
    <submittedName>
        <fullName evidence="2">Oidioi.mRNA.OKI2018_I69.PAR.g12195.t1.cds</fullName>
    </submittedName>
</protein>
<feature type="coiled-coil region" evidence="1">
    <location>
        <begin position="74"/>
        <end position="150"/>
    </location>
</feature>
<proteinExistence type="predicted"/>
<accession>A0ABN7S3H9</accession>
<dbReference type="Proteomes" id="UP001158576">
    <property type="component" value="Chromosome PAR"/>
</dbReference>
<keyword evidence="3" id="KW-1185">Reference proteome</keyword>
<evidence type="ECO:0000313" key="2">
    <source>
        <dbReference type="EMBL" id="CAG5089382.1"/>
    </source>
</evidence>
<organism evidence="2 3">
    <name type="scientific">Oikopleura dioica</name>
    <name type="common">Tunicate</name>
    <dbReference type="NCBI Taxonomy" id="34765"/>
    <lineage>
        <taxon>Eukaryota</taxon>
        <taxon>Metazoa</taxon>
        <taxon>Chordata</taxon>
        <taxon>Tunicata</taxon>
        <taxon>Appendicularia</taxon>
        <taxon>Copelata</taxon>
        <taxon>Oikopleuridae</taxon>
        <taxon>Oikopleura</taxon>
    </lineage>
</organism>
<gene>
    <name evidence="2" type="ORF">OKIOD_LOCUS3753</name>
</gene>
<sequence length="190" mass="21637">MADAPKKDAKADDENKPIIKDGKRGQILRFGEHDIRLIRRQLHLAVEEELGFTEEEKEIRKRLMDKVLAASLQINSMENTLEASKNHIRDLNKQLSSLKGTCNVHSEIVNDLTAQKKANNQRITELKNNVKFQKETAELMEKDIAKANVEMEPLKTANRQLMNIIQAAEKGHNLLLNTMTEINKEIGSVM</sequence>